<name>A0AAN8WPU0_HALRR</name>
<dbReference type="AlphaFoldDB" id="A0AAN8WPU0"/>
<evidence type="ECO:0000313" key="3">
    <source>
        <dbReference type="Proteomes" id="UP001381693"/>
    </source>
</evidence>
<evidence type="ECO:0000313" key="2">
    <source>
        <dbReference type="EMBL" id="KAK7066018.1"/>
    </source>
</evidence>
<accession>A0AAN8WPU0</accession>
<comment type="caution">
    <text evidence="2">The sequence shown here is derived from an EMBL/GenBank/DDBJ whole genome shotgun (WGS) entry which is preliminary data.</text>
</comment>
<evidence type="ECO:0000256" key="1">
    <source>
        <dbReference type="SAM" id="MobiDB-lite"/>
    </source>
</evidence>
<protein>
    <submittedName>
        <fullName evidence="2">Uncharacterized protein</fullName>
    </submittedName>
</protein>
<feature type="compositionally biased region" description="Basic and acidic residues" evidence="1">
    <location>
        <begin position="185"/>
        <end position="200"/>
    </location>
</feature>
<sequence length="436" mass="50013">MSGKLSFEQLCAGGTGYACDERSMVKLSETESFDDIKFKLVTKCETNLLFLRSPSATVSHFTLDVVPIYNKSSLASAWRSCEQKGFDGLHAIAHLDQSNIPKNGCSTKYTFLQFVDSVIRAIEHHFMFQRYNPGFAMNALNLWNLPTDKDLQSCLIVYAWKFDRLPEEELLSRSLLSQKNSSSVDHMENLENSGEEERRKSLPVKSASNHSTGSKRGRRSIAPVRNEINKDDSTSEDDPEISFKQRPSGIMPKAVYLPEQLSHKQKQNGKPKVTEEEPMDIADITLGFEKDQPKRGGRKSSVRKSLAPDWPESEKKDVLFFFDNLNPSQTEQTSIALTCKYASMQYDRELPSKLLYQWVQKKGRPNLKTYVNYELPEKEQREATLEFFRKLNDSVPETSRVAFTCKFLHTQFGLSITSKDFYNWLNDKGKRMSKRR</sequence>
<reference evidence="2 3" key="1">
    <citation type="submission" date="2023-11" db="EMBL/GenBank/DDBJ databases">
        <title>Halocaridina rubra genome assembly.</title>
        <authorList>
            <person name="Smith C."/>
        </authorList>
    </citation>
    <scope>NUCLEOTIDE SEQUENCE [LARGE SCALE GENOMIC DNA]</scope>
    <source>
        <strain evidence="2">EP-1</strain>
        <tissue evidence="2">Whole</tissue>
    </source>
</reference>
<organism evidence="2 3">
    <name type="scientific">Halocaridina rubra</name>
    <name type="common">Hawaiian red shrimp</name>
    <dbReference type="NCBI Taxonomy" id="373956"/>
    <lineage>
        <taxon>Eukaryota</taxon>
        <taxon>Metazoa</taxon>
        <taxon>Ecdysozoa</taxon>
        <taxon>Arthropoda</taxon>
        <taxon>Crustacea</taxon>
        <taxon>Multicrustacea</taxon>
        <taxon>Malacostraca</taxon>
        <taxon>Eumalacostraca</taxon>
        <taxon>Eucarida</taxon>
        <taxon>Decapoda</taxon>
        <taxon>Pleocyemata</taxon>
        <taxon>Caridea</taxon>
        <taxon>Atyoidea</taxon>
        <taxon>Atyidae</taxon>
        <taxon>Halocaridina</taxon>
    </lineage>
</organism>
<keyword evidence="3" id="KW-1185">Reference proteome</keyword>
<proteinExistence type="predicted"/>
<dbReference type="EMBL" id="JAXCGZ010019531">
    <property type="protein sequence ID" value="KAK7066018.1"/>
    <property type="molecule type" value="Genomic_DNA"/>
</dbReference>
<gene>
    <name evidence="2" type="ORF">SK128_025124</name>
</gene>
<dbReference type="Proteomes" id="UP001381693">
    <property type="component" value="Unassembled WGS sequence"/>
</dbReference>
<dbReference type="PROSITE" id="PS51257">
    <property type="entry name" value="PROKAR_LIPOPROTEIN"/>
    <property type="match status" value="1"/>
</dbReference>
<feature type="region of interest" description="Disordered" evidence="1">
    <location>
        <begin position="181"/>
        <end position="308"/>
    </location>
</feature>